<accession>E2AFX6</accession>
<dbReference type="CDD" id="cd00063">
    <property type="entry name" value="FN3"/>
    <property type="match status" value="2"/>
</dbReference>
<proteinExistence type="predicted"/>
<dbReference type="Gene3D" id="2.120.10.30">
    <property type="entry name" value="TolB, C-terminal domain"/>
    <property type="match status" value="1"/>
</dbReference>
<dbReference type="InParanoid" id="E2AFX6"/>
<gene>
    <name evidence="2" type="ORF">EAG_07601</name>
</gene>
<dbReference type="InterPro" id="IPR036116">
    <property type="entry name" value="FN3_sf"/>
</dbReference>
<organism evidence="3">
    <name type="scientific">Camponotus floridanus</name>
    <name type="common">Florida carpenter ant</name>
    <dbReference type="NCBI Taxonomy" id="104421"/>
    <lineage>
        <taxon>Eukaryota</taxon>
        <taxon>Metazoa</taxon>
        <taxon>Ecdysozoa</taxon>
        <taxon>Arthropoda</taxon>
        <taxon>Hexapoda</taxon>
        <taxon>Insecta</taxon>
        <taxon>Pterygota</taxon>
        <taxon>Neoptera</taxon>
        <taxon>Endopterygota</taxon>
        <taxon>Hymenoptera</taxon>
        <taxon>Apocrita</taxon>
        <taxon>Aculeata</taxon>
        <taxon>Formicoidea</taxon>
        <taxon>Formicidae</taxon>
        <taxon>Formicinae</taxon>
        <taxon>Camponotus</taxon>
    </lineage>
</organism>
<dbReference type="SUPFAM" id="SSF49265">
    <property type="entry name" value="Fibronectin type III"/>
    <property type="match status" value="2"/>
</dbReference>
<dbReference type="OrthoDB" id="65481at2759"/>
<dbReference type="Proteomes" id="UP000000311">
    <property type="component" value="Unassembled WGS sequence"/>
</dbReference>
<name>E2AFX6_CAMFO</name>
<keyword evidence="3" id="KW-1185">Reference proteome</keyword>
<dbReference type="PROSITE" id="PS50853">
    <property type="entry name" value="FN3"/>
    <property type="match status" value="1"/>
</dbReference>
<dbReference type="AlphaFoldDB" id="E2AFX6"/>
<dbReference type="STRING" id="104421.E2AFX6"/>
<reference evidence="2 3" key="1">
    <citation type="journal article" date="2010" name="Science">
        <title>Genomic comparison of the ants Camponotus floridanus and Harpegnathos saltator.</title>
        <authorList>
            <person name="Bonasio R."/>
            <person name="Zhang G."/>
            <person name="Ye C."/>
            <person name="Mutti N.S."/>
            <person name="Fang X."/>
            <person name="Qin N."/>
            <person name="Donahue G."/>
            <person name="Yang P."/>
            <person name="Li Q."/>
            <person name="Li C."/>
            <person name="Zhang P."/>
            <person name="Huang Z."/>
            <person name="Berger S.L."/>
            <person name="Reinberg D."/>
            <person name="Wang J."/>
            <person name="Liebig J."/>
        </authorList>
    </citation>
    <scope>NUCLEOTIDE SEQUENCE [LARGE SCALE GENOMIC DNA]</scope>
    <source>
        <strain evidence="3">C129</strain>
    </source>
</reference>
<dbReference type="EMBL" id="GL439179">
    <property type="protein sequence ID" value="EFN67663.1"/>
    <property type="molecule type" value="Genomic_DNA"/>
</dbReference>
<dbReference type="SUPFAM" id="SSF63825">
    <property type="entry name" value="YWTD domain"/>
    <property type="match status" value="1"/>
</dbReference>
<evidence type="ECO:0000259" key="1">
    <source>
        <dbReference type="PROSITE" id="PS50853"/>
    </source>
</evidence>
<dbReference type="Gene3D" id="2.60.40.10">
    <property type="entry name" value="Immunoglobulins"/>
    <property type="match status" value="2"/>
</dbReference>
<dbReference type="InterPro" id="IPR011042">
    <property type="entry name" value="6-blade_b-propeller_TolB-like"/>
</dbReference>
<sequence length="414" mass="48891">MHENPIPKLLLTSDNSIEIWDLDLNNITTLVSPQYQIEGRQGFAYSIQEQRIYWHDGNDLMTLEINKNNIIKIASYVNLFGLWIDWIARNLYFLHDKYNGLQYVLKFDLTMWENGISKFDEILELKITKEFSQYLVYGMLPSMSCLDNNLNKSEKFNVSTSKDYYEIQDLTPFTEYKLKLTLSNFYFDQLSINPFDETQMKTKSGHLNAPENISVLALTPTIAVVYWMPPKKVNCIAMTYEVHWKSVTLVNDTQQKSKQFINVPKRTADGRFFTKINLSLPVKDYLIYVRVYPTNFSDFYNESLSKIVHIYSEPNIIILREVNTDSMNISWISNINLTVSSALEYKEVSTEKWQTTNYVKMNYNTEVMYHIENLLLGTSYKFRLILRYFEYEETFTWPADDRFIFSTRDSKRGK</sequence>
<evidence type="ECO:0000313" key="2">
    <source>
        <dbReference type="EMBL" id="EFN67663.1"/>
    </source>
</evidence>
<dbReference type="InterPro" id="IPR013783">
    <property type="entry name" value="Ig-like_fold"/>
</dbReference>
<protein>
    <submittedName>
        <fullName evidence="2">Protein sevenless</fullName>
    </submittedName>
</protein>
<dbReference type="SMART" id="SM00060">
    <property type="entry name" value="FN3"/>
    <property type="match status" value="2"/>
</dbReference>
<feature type="domain" description="Fibronectin type-III" evidence="1">
    <location>
        <begin position="209"/>
        <end position="315"/>
    </location>
</feature>
<dbReference type="InterPro" id="IPR003961">
    <property type="entry name" value="FN3_dom"/>
</dbReference>
<evidence type="ECO:0000313" key="3">
    <source>
        <dbReference type="Proteomes" id="UP000000311"/>
    </source>
</evidence>